<evidence type="ECO:0000256" key="1">
    <source>
        <dbReference type="SAM" id="MobiDB-lite"/>
    </source>
</evidence>
<dbReference type="InterPro" id="IPR052972">
    <property type="entry name" value="Sacsin_chaperone_reg"/>
</dbReference>
<feature type="compositionally biased region" description="Basic and acidic residues" evidence="1">
    <location>
        <begin position="318"/>
        <end position="330"/>
    </location>
</feature>
<protein>
    <submittedName>
        <fullName evidence="2">Uncharacterized protein</fullName>
    </submittedName>
</protein>
<organism evidence="2 3">
    <name type="scientific">Desmophyllum pertusum</name>
    <dbReference type="NCBI Taxonomy" id="174260"/>
    <lineage>
        <taxon>Eukaryota</taxon>
        <taxon>Metazoa</taxon>
        <taxon>Cnidaria</taxon>
        <taxon>Anthozoa</taxon>
        <taxon>Hexacorallia</taxon>
        <taxon>Scleractinia</taxon>
        <taxon>Caryophylliina</taxon>
        <taxon>Caryophylliidae</taxon>
        <taxon>Desmophyllum</taxon>
    </lineage>
</organism>
<dbReference type="Proteomes" id="UP001163046">
    <property type="component" value="Unassembled WGS sequence"/>
</dbReference>
<comment type="caution">
    <text evidence="2">The sequence shown here is derived from an EMBL/GenBank/DDBJ whole genome shotgun (WGS) entry which is preliminary data.</text>
</comment>
<dbReference type="GO" id="GO:0030544">
    <property type="term" value="F:Hsp70 protein binding"/>
    <property type="evidence" value="ECO:0007669"/>
    <property type="project" value="TreeGrafter"/>
</dbReference>
<dbReference type="OrthoDB" id="10071728at2759"/>
<dbReference type="EMBL" id="MU826354">
    <property type="protein sequence ID" value="KAJ7380151.1"/>
    <property type="molecule type" value="Genomic_DNA"/>
</dbReference>
<feature type="region of interest" description="Disordered" evidence="1">
    <location>
        <begin position="310"/>
        <end position="330"/>
    </location>
</feature>
<proteinExistence type="predicted"/>
<accession>A0A9W9ZEP7</accession>
<gene>
    <name evidence="2" type="ORF">OS493_010862</name>
</gene>
<name>A0A9W9ZEP7_9CNID</name>
<dbReference type="PANTHER" id="PTHR15600">
    <property type="entry name" value="SACSIN"/>
    <property type="match status" value="1"/>
</dbReference>
<dbReference type="PANTHER" id="PTHR15600:SF42">
    <property type="entry name" value="SACSIN"/>
    <property type="match status" value="1"/>
</dbReference>
<keyword evidence="3" id="KW-1185">Reference proteome</keyword>
<reference evidence="2" key="1">
    <citation type="submission" date="2023-01" db="EMBL/GenBank/DDBJ databases">
        <title>Genome assembly of the deep-sea coral Lophelia pertusa.</title>
        <authorList>
            <person name="Herrera S."/>
            <person name="Cordes E."/>
        </authorList>
    </citation>
    <scope>NUCLEOTIDE SEQUENCE</scope>
    <source>
        <strain evidence="2">USNM1676648</strain>
        <tissue evidence="2">Polyp</tissue>
    </source>
</reference>
<evidence type="ECO:0000313" key="3">
    <source>
        <dbReference type="Proteomes" id="UP001163046"/>
    </source>
</evidence>
<evidence type="ECO:0000313" key="2">
    <source>
        <dbReference type="EMBL" id="KAJ7380151.1"/>
    </source>
</evidence>
<dbReference type="AlphaFoldDB" id="A0A9W9ZEP7"/>
<sequence length="506" mass="57628">MANNSKISNSPVTLAALEDMMKALKKELFEVLLFVNNVTKITLCDIDPITGKVVKDYFVESNMSKEDATKRQQFSKYLKQIGKAAEQRDDLYLSNIEVKTCHYVLNLRDSLGNEEKWLIVQQVGFGDEVQTSIVDAYKRHDLGMLPRETGLPVHINGHFALDHEARRNLWRDEATGYRSDWNNALLTDVIASCYLTLLEEVKRFYNLPITRDTEPVTLNCSKDALVKVIDDYEKLFPFGDFQNPYWETLVQSVYQGMDKKRLRLLPVVRSDASEGTSPNVQLAWLPPTGEGKSKAFFNNLGKHDCFASQPRRSVNQSKAEEEEKRRNERKTSFEEILLETGFNFVKLSLNVYEALQKSGVDSRCVSPSSVMEFYTTFNNEDPLCRIGSISVDVGETPFKNADGVTLVLKYCKDDVNFLENLPGLPLLVTQDNRLREFSSCDPKFLSRYLDILPQCREMFVDNHVRIQIFDDALSPKSPVFKCFGVQEFAANLHRTLPPSISVAMGT</sequence>